<feature type="compositionally biased region" description="Polar residues" evidence="1">
    <location>
        <begin position="45"/>
        <end position="57"/>
    </location>
</feature>
<feature type="compositionally biased region" description="Basic and acidic residues" evidence="1">
    <location>
        <begin position="154"/>
        <end position="165"/>
    </location>
</feature>
<dbReference type="Proteomes" id="UP000298493">
    <property type="component" value="Unassembled WGS sequence"/>
</dbReference>
<sequence>MPPHSATVRGTLSNPKTQEAKQKHAEGKGNPTQLGDPGSLKVETSDSNPVPGRTNQDGAHESIGSGNPHPSDPYERSPEDRVNPGEKSSDSENPISQKVRGTMSHPDAAYLMQAKKPAMLGDHVSLKAESAKSKPTDQDRGAGKSSDAQQKQKTANERGSRSSKL</sequence>
<feature type="compositionally biased region" description="Basic and acidic residues" evidence="1">
    <location>
        <begin position="18"/>
        <end position="27"/>
    </location>
</feature>
<evidence type="ECO:0000313" key="3">
    <source>
        <dbReference type="Proteomes" id="UP000298493"/>
    </source>
</evidence>
<dbReference type="EMBL" id="SNSC02000011">
    <property type="protein sequence ID" value="TID19956.1"/>
    <property type="molecule type" value="Genomic_DNA"/>
</dbReference>
<keyword evidence="3" id="KW-1185">Reference proteome</keyword>
<proteinExistence type="predicted"/>
<evidence type="ECO:0000256" key="1">
    <source>
        <dbReference type="SAM" id="MobiDB-lite"/>
    </source>
</evidence>
<evidence type="ECO:0000313" key="2">
    <source>
        <dbReference type="EMBL" id="TID19956.1"/>
    </source>
</evidence>
<accession>A0A4Z1PDL6</accession>
<organism evidence="2 3">
    <name type="scientific">Venturia nashicola</name>
    <dbReference type="NCBI Taxonomy" id="86259"/>
    <lineage>
        <taxon>Eukaryota</taxon>
        <taxon>Fungi</taxon>
        <taxon>Dikarya</taxon>
        <taxon>Ascomycota</taxon>
        <taxon>Pezizomycotina</taxon>
        <taxon>Dothideomycetes</taxon>
        <taxon>Pleosporomycetidae</taxon>
        <taxon>Venturiales</taxon>
        <taxon>Venturiaceae</taxon>
        <taxon>Venturia</taxon>
    </lineage>
</organism>
<name>A0A4Z1PDL6_9PEZI</name>
<comment type="caution">
    <text evidence="2">The sequence shown here is derived from an EMBL/GenBank/DDBJ whole genome shotgun (WGS) entry which is preliminary data.</text>
</comment>
<feature type="compositionally biased region" description="Basic and acidic residues" evidence="1">
    <location>
        <begin position="124"/>
        <end position="142"/>
    </location>
</feature>
<gene>
    <name evidence="2" type="ORF">E6O75_ATG07416</name>
</gene>
<feature type="compositionally biased region" description="Basic and acidic residues" evidence="1">
    <location>
        <begin position="72"/>
        <end position="90"/>
    </location>
</feature>
<dbReference type="AlphaFoldDB" id="A0A4Z1PDL6"/>
<feature type="region of interest" description="Disordered" evidence="1">
    <location>
        <begin position="1"/>
        <end position="165"/>
    </location>
</feature>
<protein>
    <submittedName>
        <fullName evidence="2">Uncharacterized protein</fullName>
    </submittedName>
</protein>
<reference evidence="2 3" key="1">
    <citation type="submission" date="2019-04" db="EMBL/GenBank/DDBJ databases">
        <title>High contiguity whole genome sequence and gene annotation resource for two Venturia nashicola isolates.</title>
        <authorList>
            <person name="Prokchorchik M."/>
            <person name="Won K."/>
            <person name="Lee Y."/>
            <person name="Choi E.D."/>
            <person name="Segonzac C."/>
            <person name="Sohn K.H."/>
        </authorList>
    </citation>
    <scope>NUCLEOTIDE SEQUENCE [LARGE SCALE GENOMIC DNA]</scope>
    <source>
        <strain evidence="2 3">PRI2</strain>
    </source>
</reference>
<feature type="compositionally biased region" description="Polar residues" evidence="1">
    <location>
        <begin position="8"/>
        <end position="17"/>
    </location>
</feature>